<dbReference type="PANTHER" id="PTHR12196">
    <property type="entry name" value="DOMAIN OF UNKNOWN FUNCTION 71 DUF71 -CONTAINING PROTEIN"/>
    <property type="match status" value="1"/>
</dbReference>
<evidence type="ECO:0000256" key="2">
    <source>
        <dbReference type="ARBA" id="ARBA00018426"/>
    </source>
</evidence>
<reference evidence="7 8" key="1">
    <citation type="journal article" date="2020" name="bioRxiv">
        <title>Metabolic contributions of an alphaproteobacterial endosymbiont in the apicomplexan Cardiosporidium cionae.</title>
        <authorList>
            <person name="Hunter E.S."/>
            <person name="Paight C.J."/>
            <person name="Lane C.E."/>
        </authorList>
    </citation>
    <scope>NUCLEOTIDE SEQUENCE [LARGE SCALE GENOMIC DNA]</scope>
    <source>
        <strain evidence="7">ESH_2018</strain>
    </source>
</reference>
<evidence type="ECO:0000313" key="7">
    <source>
        <dbReference type="EMBL" id="KAF8820612.1"/>
    </source>
</evidence>
<dbReference type="Gene3D" id="3.90.1490.10">
    <property type="entry name" value="putative n-type atp pyrophosphatase, domain 2"/>
    <property type="match status" value="1"/>
</dbReference>
<feature type="non-terminal residue" evidence="7">
    <location>
        <position position="218"/>
    </location>
</feature>
<keyword evidence="7" id="KW-0547">Nucleotide-binding</keyword>
<accession>A0ABQ7J9D4</accession>
<dbReference type="EC" id="6.3.1.14" evidence="1"/>
<protein>
    <recommendedName>
        <fullName evidence="2">Diphthine--ammonia ligase</fullName>
        <ecNumber evidence="1">6.3.1.14</ecNumber>
    </recommendedName>
    <alternativeName>
        <fullName evidence="3">Diphthamide synthase</fullName>
    </alternativeName>
    <alternativeName>
        <fullName evidence="4">Diphthamide synthetase</fullName>
    </alternativeName>
</protein>
<dbReference type="InterPro" id="IPR030662">
    <property type="entry name" value="DPH6/MJ0570"/>
</dbReference>
<sequence>MKVIGLISGGKDSICNLCYCNAFGHDILALAHLQPKLGQLEADSFMYQSVGSPLVESIAECMDLPLLTREIAGDAIATKNLSYQITKGDEVEDLYELVHTAKQQFPLLEAISCGAILSDYQRLRVESVATRLNLKVVAYLWKQPQDSLLQQMLSMPLSAILIKTASMGLYAKHIGQTIKELQSYFISLNKKFGFHICGEGGEYETFTLDAPLFSRKLV</sequence>
<dbReference type="Pfam" id="PF01902">
    <property type="entry name" value="Diphthami_syn_2"/>
    <property type="match status" value="1"/>
</dbReference>
<evidence type="ECO:0000259" key="6">
    <source>
        <dbReference type="Pfam" id="PF01902"/>
    </source>
</evidence>
<evidence type="ECO:0000256" key="4">
    <source>
        <dbReference type="ARBA" id="ARBA00031552"/>
    </source>
</evidence>
<feature type="domain" description="Diphthamide synthase" evidence="6">
    <location>
        <begin position="1"/>
        <end position="217"/>
    </location>
</feature>
<keyword evidence="7" id="KW-0067">ATP-binding</keyword>
<dbReference type="GO" id="GO:0005524">
    <property type="term" value="F:ATP binding"/>
    <property type="evidence" value="ECO:0007669"/>
    <property type="project" value="UniProtKB-KW"/>
</dbReference>
<dbReference type="PANTHER" id="PTHR12196:SF2">
    <property type="entry name" value="DIPHTHINE--AMMONIA LIGASE"/>
    <property type="match status" value="1"/>
</dbReference>
<dbReference type="InterPro" id="IPR014729">
    <property type="entry name" value="Rossmann-like_a/b/a_fold"/>
</dbReference>
<dbReference type="CDD" id="cd01994">
    <property type="entry name" value="AANH_PF0828-like"/>
    <property type="match status" value="1"/>
</dbReference>
<proteinExistence type="predicted"/>
<comment type="catalytic activity">
    <reaction evidence="5">
        <text>diphthine-[translation elongation factor 2] + NH4(+) + ATP = diphthamide-[translation elongation factor 2] + AMP + diphosphate + H(+)</text>
        <dbReference type="Rhea" id="RHEA:19753"/>
        <dbReference type="Rhea" id="RHEA-COMP:10172"/>
        <dbReference type="Rhea" id="RHEA-COMP:10174"/>
        <dbReference type="ChEBI" id="CHEBI:15378"/>
        <dbReference type="ChEBI" id="CHEBI:16692"/>
        <dbReference type="ChEBI" id="CHEBI:28938"/>
        <dbReference type="ChEBI" id="CHEBI:30616"/>
        <dbReference type="ChEBI" id="CHEBI:33019"/>
        <dbReference type="ChEBI" id="CHEBI:82696"/>
        <dbReference type="ChEBI" id="CHEBI:456215"/>
        <dbReference type="EC" id="6.3.1.14"/>
    </reaction>
</comment>
<dbReference type="InterPro" id="IPR002761">
    <property type="entry name" value="Diphthami_syn_dom"/>
</dbReference>
<evidence type="ECO:0000256" key="3">
    <source>
        <dbReference type="ARBA" id="ARBA00029814"/>
    </source>
</evidence>
<evidence type="ECO:0000313" key="8">
    <source>
        <dbReference type="Proteomes" id="UP000823046"/>
    </source>
</evidence>
<name>A0ABQ7J9D4_9APIC</name>
<evidence type="ECO:0000256" key="1">
    <source>
        <dbReference type="ARBA" id="ARBA00012089"/>
    </source>
</evidence>
<dbReference type="SUPFAM" id="SSF52402">
    <property type="entry name" value="Adenine nucleotide alpha hydrolases-like"/>
    <property type="match status" value="1"/>
</dbReference>
<dbReference type="NCBIfam" id="TIGR00290">
    <property type="entry name" value="MJ0570_dom"/>
    <property type="match status" value="1"/>
</dbReference>
<gene>
    <name evidence="7" type="ORF">IE077_002995</name>
</gene>
<organism evidence="7 8">
    <name type="scientific">Cardiosporidium cionae</name>
    <dbReference type="NCBI Taxonomy" id="476202"/>
    <lineage>
        <taxon>Eukaryota</taxon>
        <taxon>Sar</taxon>
        <taxon>Alveolata</taxon>
        <taxon>Apicomplexa</taxon>
        <taxon>Aconoidasida</taxon>
        <taxon>Nephromycida</taxon>
        <taxon>Cardiosporidium</taxon>
    </lineage>
</organism>
<dbReference type="Gene3D" id="3.40.50.620">
    <property type="entry name" value="HUPs"/>
    <property type="match status" value="1"/>
</dbReference>
<comment type="caution">
    <text evidence="7">The sequence shown here is derived from an EMBL/GenBank/DDBJ whole genome shotgun (WGS) entry which is preliminary data.</text>
</comment>
<evidence type="ECO:0000256" key="5">
    <source>
        <dbReference type="ARBA" id="ARBA00048108"/>
    </source>
</evidence>
<keyword evidence="8" id="KW-1185">Reference proteome</keyword>
<dbReference type="EMBL" id="JADAQX010000342">
    <property type="protein sequence ID" value="KAF8820612.1"/>
    <property type="molecule type" value="Genomic_DNA"/>
</dbReference>
<dbReference type="Proteomes" id="UP000823046">
    <property type="component" value="Unassembled WGS sequence"/>
</dbReference>
<dbReference type="PIRSF" id="PIRSF039123">
    <property type="entry name" value="Diphthamide_synthase"/>
    <property type="match status" value="1"/>
</dbReference>